<name>A0A533QCI1_9BACT</name>
<comment type="caution">
    <text evidence="2">The sequence shown here is derived from an EMBL/GenBank/DDBJ whole genome shotgun (WGS) entry which is preliminary data.</text>
</comment>
<feature type="transmembrane region" description="Helical" evidence="1">
    <location>
        <begin position="187"/>
        <end position="205"/>
    </location>
</feature>
<sequence length="465" mass="53336">MKFHPYWIIVALIIFLPSEDFILKWLPVSDKVYSYSRILSELSVYSLLILVLLNRIFQGLPLRRTPIDIPLLLFIFLGIVSIVVNKAPLFGGLLGIRTLLRYIAVYYLIVNSNLSPNHIRRLILLVIVIAIGESLLACIQHFYGISNFWLPRTTDLEIAGYSKVFTVLSGALEKGASIGTFCHSVNMALYLLIAIISLLSYMYNSHELSKIKKTFQYIGLCIIFIGILFTYSRGIFLATLFMVPIILILLQKKRTLLKFTIISFILISFIINIFLFTNQGIGTKYKRLNKEYTNPLDNLRLMLSSEYVEKTKGSRQWILKEVGSTIIGSLTLIGFSPDELTAREKILKASGGTLRKIITSKAFEDVYWIALLAYFGIIGETLFIWILYKLYTCSNFVLRRAQNYIFTSIAVSFSTLIILTIPLTFLVRTFEFRPFCFLFWLMAGLVMNEYLRLRVQNKPLDLKIS</sequence>
<organism evidence="2 3">
    <name type="scientific">Candidatus Jettenia ecosi</name>
    <dbReference type="NCBI Taxonomy" id="2494326"/>
    <lineage>
        <taxon>Bacteria</taxon>
        <taxon>Pseudomonadati</taxon>
        <taxon>Planctomycetota</taxon>
        <taxon>Candidatus Brocadiia</taxon>
        <taxon>Candidatus Brocadiales</taxon>
        <taxon>Candidatus Brocadiaceae</taxon>
        <taxon>Candidatus Jettenia</taxon>
    </lineage>
</organism>
<evidence type="ECO:0000256" key="1">
    <source>
        <dbReference type="SAM" id="Phobius"/>
    </source>
</evidence>
<feature type="transmembrane region" description="Helical" evidence="1">
    <location>
        <begin position="65"/>
        <end position="84"/>
    </location>
</feature>
<protein>
    <submittedName>
        <fullName evidence="2">Uncharacterized protein</fullName>
    </submittedName>
</protein>
<feature type="transmembrane region" description="Helical" evidence="1">
    <location>
        <begin position="32"/>
        <end position="53"/>
    </location>
</feature>
<evidence type="ECO:0000313" key="2">
    <source>
        <dbReference type="EMBL" id="TLD42418.1"/>
    </source>
</evidence>
<gene>
    <name evidence="2" type="ORF">JETT_1253</name>
</gene>
<feature type="transmembrane region" description="Helical" evidence="1">
    <location>
        <begin position="256"/>
        <end position="277"/>
    </location>
</feature>
<feature type="transmembrane region" description="Helical" evidence="1">
    <location>
        <begin position="90"/>
        <end position="110"/>
    </location>
</feature>
<feature type="transmembrane region" description="Helical" evidence="1">
    <location>
        <begin position="366"/>
        <end position="391"/>
    </location>
</feature>
<keyword evidence="1" id="KW-0472">Membrane</keyword>
<feature type="transmembrane region" description="Helical" evidence="1">
    <location>
        <begin position="7"/>
        <end position="26"/>
    </location>
</feature>
<dbReference type="AlphaFoldDB" id="A0A533QCI1"/>
<feature type="transmembrane region" description="Helical" evidence="1">
    <location>
        <begin position="403"/>
        <end position="426"/>
    </location>
</feature>
<keyword evidence="1" id="KW-1133">Transmembrane helix</keyword>
<evidence type="ECO:0000313" key="3">
    <source>
        <dbReference type="Proteomes" id="UP000319783"/>
    </source>
</evidence>
<dbReference type="PANTHER" id="PTHR37422">
    <property type="entry name" value="TEICHURONIC ACID BIOSYNTHESIS PROTEIN TUAE"/>
    <property type="match status" value="1"/>
</dbReference>
<proteinExistence type="predicted"/>
<dbReference type="Proteomes" id="UP000319783">
    <property type="component" value="Unassembled WGS sequence"/>
</dbReference>
<keyword evidence="1" id="KW-0812">Transmembrane</keyword>
<feature type="transmembrane region" description="Helical" evidence="1">
    <location>
        <begin position="432"/>
        <end position="451"/>
    </location>
</feature>
<feature type="transmembrane region" description="Helical" evidence="1">
    <location>
        <begin position="217"/>
        <end position="250"/>
    </location>
</feature>
<feature type="transmembrane region" description="Helical" evidence="1">
    <location>
        <begin position="122"/>
        <end position="143"/>
    </location>
</feature>
<dbReference type="PANTHER" id="PTHR37422:SF13">
    <property type="entry name" value="LIPOPOLYSACCHARIDE BIOSYNTHESIS PROTEIN PA4999-RELATED"/>
    <property type="match status" value="1"/>
</dbReference>
<reference evidence="2 3" key="1">
    <citation type="submission" date="2019-04" db="EMBL/GenBank/DDBJ databases">
        <title>Genome of a novel bacterium Candidatus Jettenia ecosi reconstructed from metagenome of an anammox bioreactor.</title>
        <authorList>
            <person name="Mardanov A.V."/>
            <person name="Beletsky A.V."/>
            <person name="Ravin N.V."/>
            <person name="Botchkova E.A."/>
            <person name="Litti Y.V."/>
            <person name="Nozhevnikova A.N."/>
        </authorList>
    </citation>
    <scope>NUCLEOTIDE SEQUENCE [LARGE SCALE GENOMIC DNA]</scope>
    <source>
        <strain evidence="2">J2</strain>
    </source>
</reference>
<dbReference type="InterPro" id="IPR051533">
    <property type="entry name" value="WaaL-like"/>
</dbReference>
<dbReference type="EMBL" id="SULG01000020">
    <property type="protein sequence ID" value="TLD42418.1"/>
    <property type="molecule type" value="Genomic_DNA"/>
</dbReference>
<accession>A0A533QCI1</accession>